<feature type="compositionally biased region" description="Low complexity" evidence="1">
    <location>
        <begin position="97"/>
        <end position="109"/>
    </location>
</feature>
<feature type="region of interest" description="Disordered" evidence="1">
    <location>
        <begin position="20"/>
        <end position="234"/>
    </location>
</feature>
<dbReference type="HOGENOM" id="CLU_1184918_0_0_1"/>
<name>E9D7S9_COCPS</name>
<keyword evidence="2" id="KW-0732">Signal</keyword>
<reference evidence="4" key="1">
    <citation type="journal article" date="2010" name="Genome Res.">
        <title>Population genomic sequencing of Coccidioides fungi reveals recent hybridization and transposon control.</title>
        <authorList>
            <person name="Neafsey D.E."/>
            <person name="Barker B.M."/>
            <person name="Sharpton T.J."/>
            <person name="Stajich J.E."/>
            <person name="Park D.J."/>
            <person name="Whiston E."/>
            <person name="Hung C.-Y."/>
            <person name="McMahan C."/>
            <person name="White J."/>
            <person name="Sykes S."/>
            <person name="Heiman D."/>
            <person name="Young S."/>
            <person name="Zeng Q."/>
            <person name="Abouelleil A."/>
            <person name="Aftuck L."/>
            <person name="Bessette D."/>
            <person name="Brown A."/>
            <person name="FitzGerald M."/>
            <person name="Lui A."/>
            <person name="Macdonald J.P."/>
            <person name="Priest M."/>
            <person name="Orbach M.J."/>
            <person name="Galgiani J.N."/>
            <person name="Kirkland T.N."/>
            <person name="Cole G.T."/>
            <person name="Birren B.W."/>
            <person name="Henn M.R."/>
            <person name="Taylor J.W."/>
            <person name="Rounsley S.D."/>
        </authorList>
    </citation>
    <scope>NUCLEOTIDE SEQUENCE [LARGE SCALE GENOMIC DNA]</scope>
    <source>
        <strain evidence="4">RMSCC 757 / Silveira</strain>
    </source>
</reference>
<dbReference type="AlphaFoldDB" id="E9D7S9"/>
<sequence length="234" mass="26150">MFLVAIALWIFRCWQEGKQQNCSPRRKSHDQRQSRRGHRNSKSNNESKSKSYLGWSKAGITSAPRDNGTRGRECKSKRRHRRHGIEKKREPRKKGATQSSTRRSISRSQNVSTSKSIQSERKLRKNNPTPQDVGKRPPTKPLNENTAASVGSDQGQANHAKLSGNTAPKYGRAPDETLDNDMCSDNDSDIILLRGECNGKSTSTHPEGFTVQDTERSRKPGGPAIEMASKPENT</sequence>
<organism evidence="4">
    <name type="scientific">Coccidioides posadasii (strain RMSCC 757 / Silveira)</name>
    <name type="common">Valley fever fungus</name>
    <dbReference type="NCBI Taxonomy" id="443226"/>
    <lineage>
        <taxon>Eukaryota</taxon>
        <taxon>Fungi</taxon>
        <taxon>Dikarya</taxon>
        <taxon>Ascomycota</taxon>
        <taxon>Pezizomycotina</taxon>
        <taxon>Eurotiomycetes</taxon>
        <taxon>Eurotiomycetidae</taxon>
        <taxon>Onygenales</taxon>
        <taxon>Onygenaceae</taxon>
        <taxon>Coccidioides</taxon>
    </lineage>
</organism>
<evidence type="ECO:0000313" key="3">
    <source>
        <dbReference type="EMBL" id="EFW17438.1"/>
    </source>
</evidence>
<gene>
    <name evidence="3" type="ORF">CPSG_05881</name>
</gene>
<feature type="compositionally biased region" description="Basic residues" evidence="1">
    <location>
        <begin position="75"/>
        <end position="95"/>
    </location>
</feature>
<accession>E9D7S9</accession>
<proteinExistence type="predicted"/>
<protein>
    <submittedName>
        <fullName evidence="3">Predicted protein</fullName>
    </submittedName>
</protein>
<evidence type="ECO:0000256" key="2">
    <source>
        <dbReference type="SAM" id="SignalP"/>
    </source>
</evidence>
<feature type="signal peptide" evidence="2">
    <location>
        <begin position="1"/>
        <end position="19"/>
    </location>
</feature>
<feature type="compositionally biased region" description="Basic residues" evidence="1">
    <location>
        <begin position="24"/>
        <end position="41"/>
    </location>
</feature>
<feature type="chain" id="PRO_5003237612" evidence="2">
    <location>
        <begin position="20"/>
        <end position="234"/>
    </location>
</feature>
<dbReference type="VEuPathDB" id="FungiDB:CPSG_05881"/>
<evidence type="ECO:0000256" key="1">
    <source>
        <dbReference type="SAM" id="MobiDB-lite"/>
    </source>
</evidence>
<feature type="compositionally biased region" description="Acidic residues" evidence="1">
    <location>
        <begin position="176"/>
        <end position="188"/>
    </location>
</feature>
<evidence type="ECO:0000313" key="4">
    <source>
        <dbReference type="Proteomes" id="UP000002497"/>
    </source>
</evidence>
<keyword evidence="4" id="KW-1185">Reference proteome</keyword>
<dbReference type="EMBL" id="GL636494">
    <property type="protein sequence ID" value="EFW17438.1"/>
    <property type="molecule type" value="Genomic_DNA"/>
</dbReference>
<dbReference type="Proteomes" id="UP000002497">
    <property type="component" value="Unassembled WGS sequence"/>
</dbReference>
<feature type="compositionally biased region" description="Polar residues" evidence="1">
    <location>
        <begin position="142"/>
        <end position="157"/>
    </location>
</feature>
<reference evidence="4" key="2">
    <citation type="submission" date="2010-03" db="EMBL/GenBank/DDBJ databases">
        <title>The genome sequence of Coccidioides posadasii strain Silveira.</title>
        <authorList>
            <consortium name="The Broad Institute Genome Sequencing Center for Infectious Disease"/>
            <person name="Neafsey D."/>
            <person name="Orbach M."/>
            <person name="Henn M.R."/>
            <person name="Cole G.T."/>
            <person name="Galgiani J."/>
            <person name="Gardner M.J."/>
            <person name="Kirkland T.N."/>
            <person name="Taylor J.W."/>
            <person name="Young S.K."/>
            <person name="Zeng Q."/>
            <person name="Koehrsen M."/>
            <person name="Alvarado L."/>
            <person name="Berlin A."/>
            <person name="Borenstein D."/>
            <person name="Chapman S.B."/>
            <person name="Chen Z."/>
            <person name="Engels R."/>
            <person name="Freedman E."/>
            <person name="Gellesch M."/>
            <person name="Goldberg J."/>
            <person name="Griggs A."/>
            <person name="Gujja S."/>
            <person name="Heilman E."/>
            <person name="Heiman D."/>
            <person name="Howarth C."/>
            <person name="Jen D."/>
            <person name="Larson L."/>
            <person name="Mehta T."/>
            <person name="Neiman D."/>
            <person name="Park D."/>
            <person name="Pearson M."/>
            <person name="Richards J."/>
            <person name="Roberts A."/>
            <person name="Saif S."/>
            <person name="Shea T."/>
            <person name="Shenoy N."/>
            <person name="Sisk P."/>
            <person name="Stolte C."/>
            <person name="Sykes S."/>
            <person name="Walk T."/>
            <person name="White J."/>
            <person name="Yandava C."/>
            <person name="Haas B."/>
            <person name="Nusbaum C."/>
            <person name="Birren B."/>
        </authorList>
    </citation>
    <scope>NUCLEOTIDE SEQUENCE [LARGE SCALE GENOMIC DNA]</scope>
    <source>
        <strain evidence="4">RMSCC 757 / Silveira</strain>
    </source>
</reference>